<dbReference type="Pfam" id="PF00512">
    <property type="entry name" value="HisKA"/>
    <property type="match status" value="1"/>
</dbReference>
<organism evidence="18 19">
    <name type="scientific">Coraliomargarita sinensis</name>
    <dbReference type="NCBI Taxonomy" id="2174842"/>
    <lineage>
        <taxon>Bacteria</taxon>
        <taxon>Pseudomonadati</taxon>
        <taxon>Verrucomicrobiota</taxon>
        <taxon>Opitutia</taxon>
        <taxon>Puniceicoccales</taxon>
        <taxon>Coraliomargaritaceae</taxon>
        <taxon>Coraliomargarita</taxon>
    </lineage>
</organism>
<dbReference type="GO" id="GO:0005886">
    <property type="term" value="C:plasma membrane"/>
    <property type="evidence" value="ECO:0007669"/>
    <property type="project" value="UniProtKB-SubCell"/>
</dbReference>
<dbReference type="OrthoDB" id="193150at2"/>
<dbReference type="InterPro" id="IPR013656">
    <property type="entry name" value="PAS_4"/>
</dbReference>
<dbReference type="CDD" id="cd17546">
    <property type="entry name" value="REC_hyHK_CKI1_RcsC-like"/>
    <property type="match status" value="1"/>
</dbReference>
<evidence type="ECO:0000259" key="17">
    <source>
        <dbReference type="PROSITE" id="PS50894"/>
    </source>
</evidence>
<dbReference type="PROSITE" id="PS50110">
    <property type="entry name" value="RESPONSE_REGULATORY"/>
    <property type="match status" value="2"/>
</dbReference>
<dbReference type="PROSITE" id="PS50109">
    <property type="entry name" value="HIS_KIN"/>
    <property type="match status" value="1"/>
</dbReference>
<dbReference type="SMART" id="SM00387">
    <property type="entry name" value="HATPase_c"/>
    <property type="match status" value="1"/>
</dbReference>
<dbReference type="RefSeq" id="WP_110129373.1">
    <property type="nucleotide sequence ID" value="NZ_QHJQ01000001.1"/>
</dbReference>
<dbReference type="PANTHER" id="PTHR45339:SF3">
    <property type="entry name" value="HISTIDINE KINASE"/>
    <property type="match status" value="1"/>
</dbReference>
<dbReference type="InterPro" id="IPR003594">
    <property type="entry name" value="HATPase_dom"/>
</dbReference>
<keyword evidence="19" id="KW-1185">Reference proteome</keyword>
<dbReference type="PROSITE" id="PS50113">
    <property type="entry name" value="PAC"/>
    <property type="match status" value="1"/>
</dbReference>
<feature type="domain" description="Histidine kinase" evidence="14">
    <location>
        <begin position="234"/>
        <end position="455"/>
    </location>
</feature>
<dbReference type="FunCoup" id="A0A317ZJW5">
    <property type="interactions" value="198"/>
</dbReference>
<dbReference type="InterPro" id="IPR036097">
    <property type="entry name" value="HisK_dim/P_sf"/>
</dbReference>
<dbReference type="PRINTS" id="PR00344">
    <property type="entry name" value="BCTRLSENSOR"/>
</dbReference>
<keyword evidence="9" id="KW-0067">ATP-binding</keyword>
<evidence type="ECO:0000259" key="14">
    <source>
        <dbReference type="PROSITE" id="PS50109"/>
    </source>
</evidence>
<keyword evidence="5" id="KW-0808">Transferase</keyword>
<dbReference type="InterPro" id="IPR000700">
    <property type="entry name" value="PAS-assoc_C"/>
</dbReference>
<dbReference type="Proteomes" id="UP000247099">
    <property type="component" value="Unassembled WGS sequence"/>
</dbReference>
<evidence type="ECO:0000313" key="19">
    <source>
        <dbReference type="Proteomes" id="UP000247099"/>
    </source>
</evidence>
<dbReference type="PANTHER" id="PTHR45339">
    <property type="entry name" value="HYBRID SIGNAL TRANSDUCTION HISTIDINE KINASE J"/>
    <property type="match status" value="1"/>
</dbReference>
<dbReference type="InterPro" id="IPR036890">
    <property type="entry name" value="HATPase_C_sf"/>
</dbReference>
<evidence type="ECO:0000256" key="1">
    <source>
        <dbReference type="ARBA" id="ARBA00000085"/>
    </source>
</evidence>
<keyword evidence="11" id="KW-0472">Membrane</keyword>
<comment type="caution">
    <text evidence="18">The sequence shown here is derived from an EMBL/GenBank/DDBJ whole genome shotgun (WGS) entry which is preliminary data.</text>
</comment>
<evidence type="ECO:0000256" key="9">
    <source>
        <dbReference type="ARBA" id="ARBA00022840"/>
    </source>
</evidence>
<evidence type="ECO:0000256" key="6">
    <source>
        <dbReference type="ARBA" id="ARBA00022692"/>
    </source>
</evidence>
<dbReference type="Gene3D" id="1.10.287.130">
    <property type="match status" value="1"/>
</dbReference>
<dbReference type="CDD" id="cd00082">
    <property type="entry name" value="HisKA"/>
    <property type="match status" value="1"/>
</dbReference>
<evidence type="ECO:0000256" key="10">
    <source>
        <dbReference type="ARBA" id="ARBA00022989"/>
    </source>
</evidence>
<feature type="domain" description="Response regulatory" evidence="15">
    <location>
        <begin position="619"/>
        <end position="738"/>
    </location>
</feature>
<evidence type="ECO:0000259" key="16">
    <source>
        <dbReference type="PROSITE" id="PS50113"/>
    </source>
</evidence>
<dbReference type="InterPro" id="IPR001789">
    <property type="entry name" value="Sig_transdc_resp-reg_receiver"/>
</dbReference>
<dbReference type="FunFam" id="1.10.287.130:FF:000004">
    <property type="entry name" value="Ethylene receptor 1"/>
    <property type="match status" value="1"/>
</dbReference>
<dbReference type="AlphaFoldDB" id="A0A317ZJW5"/>
<feature type="modified residue" description="4-aspartylphosphate" evidence="13">
    <location>
        <position position="528"/>
    </location>
</feature>
<feature type="modified residue" description="Phosphohistidine" evidence="12">
    <location>
        <position position="805"/>
    </location>
</feature>
<dbReference type="GO" id="GO:0000155">
    <property type="term" value="F:phosphorelay sensor kinase activity"/>
    <property type="evidence" value="ECO:0007669"/>
    <property type="project" value="InterPro"/>
</dbReference>
<feature type="domain" description="HPt" evidence="17">
    <location>
        <begin position="766"/>
        <end position="863"/>
    </location>
</feature>
<evidence type="ECO:0000313" key="18">
    <source>
        <dbReference type="EMBL" id="PXA05292.1"/>
    </source>
</evidence>
<feature type="modified residue" description="4-aspartylphosphate" evidence="13">
    <location>
        <position position="668"/>
    </location>
</feature>
<dbReference type="InterPro" id="IPR008207">
    <property type="entry name" value="Sig_transdc_His_kin_Hpt_dom"/>
</dbReference>
<dbReference type="EC" id="2.7.13.3" evidence="3"/>
<evidence type="ECO:0000256" key="7">
    <source>
        <dbReference type="ARBA" id="ARBA00022741"/>
    </source>
</evidence>
<dbReference type="FunFam" id="3.30.565.10:FF:000010">
    <property type="entry name" value="Sensor histidine kinase RcsC"/>
    <property type="match status" value="1"/>
</dbReference>
<evidence type="ECO:0000256" key="13">
    <source>
        <dbReference type="PROSITE-ProRule" id="PRU00169"/>
    </source>
</evidence>
<dbReference type="SUPFAM" id="SSF55785">
    <property type="entry name" value="PYP-like sensor domain (PAS domain)"/>
    <property type="match status" value="1"/>
</dbReference>
<reference evidence="18 19" key="1">
    <citation type="submission" date="2018-05" db="EMBL/GenBank/DDBJ databases">
        <title>Coraliomargarita sinensis sp. nov., isolated from a marine solar saltern.</title>
        <authorList>
            <person name="Zhou L.Y."/>
        </authorList>
    </citation>
    <scope>NUCLEOTIDE SEQUENCE [LARGE SCALE GENOMIC DNA]</scope>
    <source>
        <strain evidence="18 19">WN38</strain>
    </source>
</reference>
<dbReference type="SMART" id="SM00448">
    <property type="entry name" value="REC"/>
    <property type="match status" value="2"/>
</dbReference>
<comment type="catalytic activity">
    <reaction evidence="1">
        <text>ATP + protein L-histidine = ADP + protein N-phospho-L-histidine.</text>
        <dbReference type="EC" id="2.7.13.3"/>
    </reaction>
</comment>
<dbReference type="EMBL" id="QHJQ01000001">
    <property type="protein sequence ID" value="PXA05292.1"/>
    <property type="molecule type" value="Genomic_DNA"/>
</dbReference>
<dbReference type="Pfam" id="PF08448">
    <property type="entry name" value="PAS_4"/>
    <property type="match status" value="1"/>
</dbReference>
<evidence type="ECO:0000256" key="2">
    <source>
        <dbReference type="ARBA" id="ARBA00004370"/>
    </source>
</evidence>
<keyword evidence="8" id="KW-0418">Kinase</keyword>
<dbReference type="Pfam" id="PF02518">
    <property type="entry name" value="HATPase_c"/>
    <property type="match status" value="1"/>
</dbReference>
<evidence type="ECO:0000256" key="4">
    <source>
        <dbReference type="ARBA" id="ARBA00022553"/>
    </source>
</evidence>
<accession>A0A317ZJW5</accession>
<dbReference type="InterPro" id="IPR036641">
    <property type="entry name" value="HPT_dom_sf"/>
</dbReference>
<gene>
    <name evidence="18" type="ORF">DDZ13_00050</name>
</gene>
<dbReference type="Gene3D" id="3.40.50.2300">
    <property type="match status" value="2"/>
</dbReference>
<dbReference type="NCBIfam" id="TIGR00229">
    <property type="entry name" value="sensory_box"/>
    <property type="match status" value="1"/>
</dbReference>
<proteinExistence type="predicted"/>
<keyword evidence="6" id="KW-0812">Transmembrane</keyword>
<dbReference type="Gene3D" id="3.30.450.20">
    <property type="entry name" value="PAS domain"/>
    <property type="match status" value="1"/>
</dbReference>
<evidence type="ECO:0000259" key="15">
    <source>
        <dbReference type="PROSITE" id="PS50110"/>
    </source>
</evidence>
<dbReference type="CDD" id="cd00130">
    <property type="entry name" value="PAS"/>
    <property type="match status" value="1"/>
</dbReference>
<dbReference type="Pfam" id="PF01627">
    <property type="entry name" value="Hpt"/>
    <property type="match status" value="1"/>
</dbReference>
<keyword evidence="4 13" id="KW-0597">Phosphoprotein</keyword>
<evidence type="ECO:0000256" key="3">
    <source>
        <dbReference type="ARBA" id="ARBA00012438"/>
    </source>
</evidence>
<protein>
    <recommendedName>
        <fullName evidence="3">histidine kinase</fullName>
        <ecNumber evidence="3">2.7.13.3</ecNumber>
    </recommendedName>
</protein>
<dbReference type="InterPro" id="IPR011006">
    <property type="entry name" value="CheY-like_superfamily"/>
</dbReference>
<comment type="subcellular location">
    <subcellularLocation>
        <location evidence="2">Membrane</location>
    </subcellularLocation>
</comment>
<dbReference type="SUPFAM" id="SSF55874">
    <property type="entry name" value="ATPase domain of HSP90 chaperone/DNA topoisomerase II/histidine kinase"/>
    <property type="match status" value="1"/>
</dbReference>
<evidence type="ECO:0000256" key="8">
    <source>
        <dbReference type="ARBA" id="ARBA00022777"/>
    </source>
</evidence>
<dbReference type="SUPFAM" id="SSF47226">
    <property type="entry name" value="Histidine-containing phosphotransfer domain, HPT domain"/>
    <property type="match status" value="1"/>
</dbReference>
<dbReference type="Gene3D" id="3.30.565.10">
    <property type="entry name" value="Histidine kinase-like ATPase, C-terminal domain"/>
    <property type="match status" value="1"/>
</dbReference>
<name>A0A317ZJW5_9BACT</name>
<dbReference type="SUPFAM" id="SSF52172">
    <property type="entry name" value="CheY-like"/>
    <property type="match status" value="2"/>
</dbReference>
<keyword evidence="7" id="KW-0547">Nucleotide-binding</keyword>
<dbReference type="InterPro" id="IPR005467">
    <property type="entry name" value="His_kinase_dom"/>
</dbReference>
<dbReference type="InterPro" id="IPR000014">
    <property type="entry name" value="PAS"/>
</dbReference>
<feature type="domain" description="PAC" evidence="16">
    <location>
        <begin position="163"/>
        <end position="216"/>
    </location>
</feature>
<dbReference type="GO" id="GO:0005524">
    <property type="term" value="F:ATP binding"/>
    <property type="evidence" value="ECO:0007669"/>
    <property type="project" value="UniProtKB-KW"/>
</dbReference>
<dbReference type="PROSITE" id="PS50894">
    <property type="entry name" value="HPT"/>
    <property type="match status" value="1"/>
</dbReference>
<evidence type="ECO:0000256" key="12">
    <source>
        <dbReference type="PROSITE-ProRule" id="PRU00110"/>
    </source>
</evidence>
<dbReference type="InParanoid" id="A0A317ZJW5"/>
<keyword evidence="10" id="KW-1133">Transmembrane helix</keyword>
<evidence type="ECO:0000256" key="5">
    <source>
        <dbReference type="ARBA" id="ARBA00022679"/>
    </source>
</evidence>
<dbReference type="CDD" id="cd00156">
    <property type="entry name" value="REC"/>
    <property type="match status" value="1"/>
</dbReference>
<dbReference type="SUPFAM" id="SSF47384">
    <property type="entry name" value="Homodimeric domain of signal transducing histidine kinase"/>
    <property type="match status" value="1"/>
</dbReference>
<dbReference type="InterPro" id="IPR003661">
    <property type="entry name" value="HisK_dim/P_dom"/>
</dbReference>
<dbReference type="SMART" id="SM00388">
    <property type="entry name" value="HisKA"/>
    <property type="match status" value="1"/>
</dbReference>
<feature type="domain" description="Response regulatory" evidence="15">
    <location>
        <begin position="474"/>
        <end position="595"/>
    </location>
</feature>
<sequence>MQQLYGCKVGGAVDRLFHIHGEQLFSGIVKDLKPGQTWTGRISPQENRYGIASVDVMLQREAESESQVWLYTLEHPKVNNDVRYSSRSELKMLRVILDNTLEYIYFRDVAGHFILSNKAFSRAVADGSKVPNVDNTIRDFVSEESAQWLAKVDRELADSGRAVVNEVSSVTLKNGLQQWLQLSVVPVRNNEGEMIGTLSVARDISDLKRTEDDLRLAIDQARAASRAKGEFLAAMSHEIRTPINGIIGASELCEETDLDREQRSYIDTVLQCGNTLLTLVNDVLDFSKIEAGQLNLEKLNFVPRTLMENVAESFVQETRKKGIELITAYDEKLPTYLMGDPTRLKQVLNNLVSNAVKFTDKGEIVIRAETRHVAEDSARIRFSVTDTGIGISEGRRDAIFESFTQADMSTTRKYGGTGLGLSISRQLVEMMEGQISVASEVGQGSAFTFEVPFALSAYHGAEAVPYNPELAGMRVLIVDDNETNREIYSQMCAGWGYRSTMVEDGSGAIAEMEKAGQENDPYELVILDQQMPALTGLDVASLIKSRSELRAARLILLSSSLDRREAERAAEIGVARALSKPVKRHTLLEVILETFELGGKKETRKDKPEEVNGTASSLDILVVEDNLVNQIVAKQRLKKLGHVVTIAGDSLDALEALKKKRYDCILMDIQMPGMDGYETTAAIRKYEKENRQAAHYIVAMTAHAMKGDEERCLAAGMDNYIAKPFRVERLKEVLLQAESHEQKTGGEALSRKGGFAEYLTTLSNEDREDLLVAAKIYIETLPGDIAKLQRALEDKDFEQSYFMAHNLKSVVGHFGQEDSVSLAVALEQASKKKLEREVRARGREFIESLQILARDVAAELKKAETRV</sequence>
<evidence type="ECO:0000256" key="11">
    <source>
        <dbReference type="ARBA" id="ARBA00023136"/>
    </source>
</evidence>
<dbReference type="InterPro" id="IPR004358">
    <property type="entry name" value="Sig_transdc_His_kin-like_C"/>
</dbReference>
<dbReference type="Gene3D" id="1.20.120.160">
    <property type="entry name" value="HPT domain"/>
    <property type="match status" value="1"/>
</dbReference>
<dbReference type="CDD" id="cd16922">
    <property type="entry name" value="HATPase_EvgS-ArcB-TorS-like"/>
    <property type="match status" value="1"/>
</dbReference>
<dbReference type="InterPro" id="IPR035965">
    <property type="entry name" value="PAS-like_dom_sf"/>
</dbReference>
<dbReference type="Pfam" id="PF00072">
    <property type="entry name" value="Response_reg"/>
    <property type="match status" value="2"/>
</dbReference>